<sequence length="66" mass="8016">MLTYKQLQAALENTKIEIDVLKKRIKETDDPRESCNLTRKLRELQYKQLWHLERLQNLWEQGDTSD</sequence>
<gene>
    <name evidence="1" type="ORF">SAMN02745133_02790</name>
</gene>
<evidence type="ECO:0000313" key="2">
    <source>
        <dbReference type="Proteomes" id="UP000184148"/>
    </source>
</evidence>
<reference evidence="2" key="1">
    <citation type="submission" date="2016-11" db="EMBL/GenBank/DDBJ databases">
        <authorList>
            <person name="Varghese N."/>
            <person name="Submissions S."/>
        </authorList>
    </citation>
    <scope>NUCLEOTIDE SEQUENCE [LARGE SCALE GENOMIC DNA]</scope>
    <source>
        <strain evidence="2">DSM 12395</strain>
    </source>
</reference>
<accession>A0A1M5C302</accession>
<organism evidence="1 2">
    <name type="scientific">Desulforamulus putei DSM 12395</name>
    <dbReference type="NCBI Taxonomy" id="1121429"/>
    <lineage>
        <taxon>Bacteria</taxon>
        <taxon>Bacillati</taxon>
        <taxon>Bacillota</taxon>
        <taxon>Clostridia</taxon>
        <taxon>Eubacteriales</taxon>
        <taxon>Peptococcaceae</taxon>
        <taxon>Desulforamulus</taxon>
    </lineage>
</organism>
<keyword evidence="2" id="KW-1185">Reference proteome</keyword>
<dbReference type="AlphaFoldDB" id="A0A1M5C302"/>
<dbReference type="EMBL" id="FQUY01000027">
    <property type="protein sequence ID" value="SHF49148.1"/>
    <property type="molecule type" value="Genomic_DNA"/>
</dbReference>
<dbReference type="Proteomes" id="UP000184148">
    <property type="component" value="Unassembled WGS sequence"/>
</dbReference>
<name>A0A1M5C302_9FIRM</name>
<dbReference type="RefSeq" id="WP_073239983.1">
    <property type="nucleotide sequence ID" value="NZ_FQUY01000027.1"/>
</dbReference>
<proteinExistence type="predicted"/>
<evidence type="ECO:0000313" key="1">
    <source>
        <dbReference type="EMBL" id="SHF49148.1"/>
    </source>
</evidence>
<protein>
    <submittedName>
        <fullName evidence="1">Uncharacterized protein</fullName>
    </submittedName>
</protein>